<accession>X0XXH9</accession>
<protein>
    <submittedName>
        <fullName evidence="1">Uncharacterized protein</fullName>
    </submittedName>
</protein>
<reference evidence="1" key="1">
    <citation type="journal article" date="2014" name="Front. Microbiol.">
        <title>High frequency of phylogenetically diverse reductive dehalogenase-homologous genes in deep subseafloor sedimentary metagenomes.</title>
        <authorList>
            <person name="Kawai M."/>
            <person name="Futagami T."/>
            <person name="Toyoda A."/>
            <person name="Takaki Y."/>
            <person name="Nishi S."/>
            <person name="Hori S."/>
            <person name="Arai W."/>
            <person name="Tsubouchi T."/>
            <person name="Morono Y."/>
            <person name="Uchiyama I."/>
            <person name="Ito T."/>
            <person name="Fujiyama A."/>
            <person name="Inagaki F."/>
            <person name="Takami H."/>
        </authorList>
    </citation>
    <scope>NUCLEOTIDE SEQUENCE</scope>
    <source>
        <strain evidence="1">Expedition CK06-06</strain>
    </source>
</reference>
<sequence>MIYQVSYVVIGGKHAGTIMNQEERPEVGDRIKFAGEAFEIIEVLEIIPPRGNFAYLHATCKPVKK</sequence>
<dbReference type="EMBL" id="BARS01042358">
    <property type="protein sequence ID" value="GAG41298.1"/>
    <property type="molecule type" value="Genomic_DNA"/>
</dbReference>
<organism evidence="1">
    <name type="scientific">marine sediment metagenome</name>
    <dbReference type="NCBI Taxonomy" id="412755"/>
    <lineage>
        <taxon>unclassified sequences</taxon>
        <taxon>metagenomes</taxon>
        <taxon>ecological metagenomes</taxon>
    </lineage>
</organism>
<proteinExistence type="predicted"/>
<dbReference type="AlphaFoldDB" id="X0XXH9"/>
<evidence type="ECO:0000313" key="1">
    <source>
        <dbReference type="EMBL" id="GAG41298.1"/>
    </source>
</evidence>
<name>X0XXH9_9ZZZZ</name>
<gene>
    <name evidence="1" type="ORF">S01H1_64276</name>
</gene>
<comment type="caution">
    <text evidence="1">The sequence shown here is derived from an EMBL/GenBank/DDBJ whole genome shotgun (WGS) entry which is preliminary data.</text>
</comment>